<dbReference type="PROSITE" id="PS51675">
    <property type="entry name" value="SAM_MT_TRM10"/>
    <property type="match status" value="1"/>
</dbReference>
<evidence type="ECO:0000256" key="2">
    <source>
        <dbReference type="ARBA" id="ARBA00020451"/>
    </source>
</evidence>
<evidence type="ECO:0000256" key="4">
    <source>
        <dbReference type="ARBA" id="ARBA00022679"/>
    </source>
</evidence>
<keyword evidence="12" id="KW-1185">Reference proteome</keyword>
<proteinExistence type="predicted"/>
<feature type="region of interest" description="Disordered" evidence="9">
    <location>
        <begin position="259"/>
        <end position="285"/>
    </location>
</feature>
<evidence type="ECO:0000313" key="11">
    <source>
        <dbReference type="EMBL" id="KAI6302655.1"/>
    </source>
</evidence>
<organism evidence="11 12">
    <name type="scientific">Pyricularia grisea</name>
    <name type="common">Crabgrass-specific blast fungus</name>
    <name type="synonym">Magnaporthe grisea</name>
    <dbReference type="NCBI Taxonomy" id="148305"/>
    <lineage>
        <taxon>Eukaryota</taxon>
        <taxon>Fungi</taxon>
        <taxon>Dikarya</taxon>
        <taxon>Ascomycota</taxon>
        <taxon>Pezizomycotina</taxon>
        <taxon>Sordariomycetes</taxon>
        <taxon>Sordariomycetidae</taxon>
        <taxon>Magnaporthales</taxon>
        <taxon>Pyriculariaceae</taxon>
        <taxon>Pyricularia</taxon>
    </lineage>
</organism>
<dbReference type="InterPro" id="IPR028564">
    <property type="entry name" value="MT_TRM10-typ"/>
</dbReference>
<evidence type="ECO:0000313" key="12">
    <source>
        <dbReference type="Proteomes" id="UP001059893"/>
    </source>
</evidence>
<feature type="compositionally biased region" description="Low complexity" evidence="9">
    <location>
        <begin position="43"/>
        <end position="65"/>
    </location>
</feature>
<dbReference type="Gene3D" id="3.40.1280.30">
    <property type="match status" value="1"/>
</dbReference>
<name>A0ABQ8NV99_PYRGI</name>
<dbReference type="InterPro" id="IPR007356">
    <property type="entry name" value="tRNA_m1G_MeTrfase_euk"/>
</dbReference>
<gene>
    <name evidence="11" type="ORF">MCOR33_002079</name>
</gene>
<evidence type="ECO:0000256" key="1">
    <source>
        <dbReference type="ARBA" id="ARBA00012797"/>
    </source>
</evidence>
<feature type="compositionally biased region" description="Basic residues" evidence="9">
    <location>
        <begin position="101"/>
        <end position="113"/>
    </location>
</feature>
<reference evidence="11" key="1">
    <citation type="submission" date="2021-01" db="EMBL/GenBank/DDBJ databases">
        <title>Deciphering the adaptive evolutionary patterns associated with biogeogrpahic diversity in the finger millet blast pathogen Magnaporthe oryzae in Eastern Africa.</title>
        <authorList>
            <person name="Onyema G."/>
            <person name="Shittu T.A."/>
            <person name="Dodsworth S."/>
            <person name="Devilliers S."/>
            <person name="Muthumeenakshi S."/>
            <person name="Sreenivasaprasad S."/>
        </authorList>
    </citation>
    <scope>NUCLEOTIDE SEQUENCE</scope>
    <source>
        <strain evidence="11">D15/s37</strain>
    </source>
</reference>
<dbReference type="EC" id="2.1.1.221" evidence="1"/>
<accession>A0ABQ8NV99</accession>
<evidence type="ECO:0000256" key="3">
    <source>
        <dbReference type="ARBA" id="ARBA00022603"/>
    </source>
</evidence>
<keyword evidence="4" id="KW-0808">Transferase</keyword>
<evidence type="ECO:0000256" key="9">
    <source>
        <dbReference type="SAM" id="MobiDB-lite"/>
    </source>
</evidence>
<evidence type="ECO:0000256" key="7">
    <source>
        <dbReference type="ARBA" id="ARBA00032166"/>
    </source>
</evidence>
<evidence type="ECO:0000259" key="10">
    <source>
        <dbReference type="PROSITE" id="PS51675"/>
    </source>
</evidence>
<evidence type="ECO:0000256" key="6">
    <source>
        <dbReference type="ARBA" id="ARBA00031792"/>
    </source>
</evidence>
<evidence type="ECO:0000256" key="8">
    <source>
        <dbReference type="ARBA" id="ARBA00048434"/>
    </source>
</evidence>
<dbReference type="PANTHER" id="PTHR13563">
    <property type="entry name" value="TRNA (GUANINE-9-) METHYLTRANSFERASE"/>
    <property type="match status" value="1"/>
</dbReference>
<keyword evidence="5" id="KW-0949">S-adenosyl-L-methionine</keyword>
<comment type="caution">
    <text evidence="11">The sequence shown here is derived from an EMBL/GenBank/DDBJ whole genome shotgun (WGS) entry which is preliminary data.</text>
</comment>
<dbReference type="PANTHER" id="PTHR13563:SF13">
    <property type="entry name" value="TRNA METHYLTRANSFERASE 10 HOMOLOG A"/>
    <property type="match status" value="1"/>
</dbReference>
<dbReference type="CDD" id="cd18089">
    <property type="entry name" value="SPOUT_Trm10-like"/>
    <property type="match status" value="1"/>
</dbReference>
<keyword evidence="3" id="KW-0489">Methyltransferase</keyword>
<feature type="compositionally biased region" description="Polar residues" evidence="9">
    <location>
        <begin position="25"/>
        <end position="36"/>
    </location>
</feature>
<feature type="region of interest" description="Disordered" evidence="9">
    <location>
        <begin position="1"/>
        <end position="116"/>
    </location>
</feature>
<sequence length="449" mass="49014">MATMDSAQAPEATNSPAAAPAEVPQESTLDSTTNPESAPENHAATSAATEDAAADASATNAENSAVPAADSAAVQPPITKNQMKKLKRQAMWAERKEDRKRQRKDKRHEKQAHKRAELANKIAEAEAAGLDPKEVLAAERKGAEKARPQTVPVTFIMDCDFEQYMNDKELVSLSSQVVRSYSENRKSRIQAHLVVCPWGGKLKERFETTLANHHKGWKNIQFLDQDFVQAGKAALELMKGPNGGKLIGALAPKEDTVMEDAHASGAEKTLEDPTPVPEPEKESAESSIVYLTSDSPYTLERLEPNTSYVIGGIVDRNRQKGLCYKRACENGVRTAKLPITDYLVMASRQVLTTNQVLEIMLKWLECGDWKVAFQYVIPKRKGAVVKEENSEAGPAEENEQDGDDYNENNENGNENDNEAGNEVGEEKEEANGGTGAASNTHDPAQDKSG</sequence>
<dbReference type="InterPro" id="IPR038459">
    <property type="entry name" value="MT_TRM10-typ_sf"/>
</dbReference>
<feature type="domain" description="SAM-dependent MTase TRM10-type" evidence="10">
    <location>
        <begin position="138"/>
        <end position="384"/>
    </location>
</feature>
<evidence type="ECO:0000256" key="5">
    <source>
        <dbReference type="ARBA" id="ARBA00022691"/>
    </source>
</evidence>
<dbReference type="EMBL" id="JABSND010000022">
    <property type="protein sequence ID" value="KAI6302655.1"/>
    <property type="molecule type" value="Genomic_DNA"/>
</dbReference>
<protein>
    <recommendedName>
        <fullName evidence="2">tRNA (guanine(9)-N1)-methyltransferase</fullName>
        <ecNumber evidence="1">2.1.1.221</ecNumber>
    </recommendedName>
    <alternativeName>
        <fullName evidence="7">tRNA methyltransferase 10</fullName>
    </alternativeName>
    <alternativeName>
        <fullName evidence="6">tRNA(m1G9)-methyltransferase</fullName>
    </alternativeName>
</protein>
<comment type="catalytic activity">
    <reaction evidence="8">
        <text>guanosine(9) in tRNA + S-adenosyl-L-methionine = N(1)-methylguanosine(9) in tRNA + S-adenosyl-L-homocysteine + H(+)</text>
        <dbReference type="Rhea" id="RHEA:43156"/>
        <dbReference type="Rhea" id="RHEA-COMP:10367"/>
        <dbReference type="Rhea" id="RHEA-COMP:10368"/>
        <dbReference type="ChEBI" id="CHEBI:15378"/>
        <dbReference type="ChEBI" id="CHEBI:57856"/>
        <dbReference type="ChEBI" id="CHEBI:59789"/>
        <dbReference type="ChEBI" id="CHEBI:73542"/>
        <dbReference type="ChEBI" id="CHEBI:74269"/>
        <dbReference type="EC" id="2.1.1.221"/>
    </reaction>
</comment>
<dbReference type="Proteomes" id="UP001059893">
    <property type="component" value="Unassembled WGS sequence"/>
</dbReference>
<feature type="compositionally biased region" description="Acidic residues" evidence="9">
    <location>
        <begin position="394"/>
        <end position="428"/>
    </location>
</feature>
<feature type="region of interest" description="Disordered" evidence="9">
    <location>
        <begin position="383"/>
        <end position="449"/>
    </location>
</feature>